<sequence>MDGVKPPKPPLVDAHLDLAHNVLDMGLDLTLPLVELRRRRTEGDVPTVTLPALEEAGAALVFATLFASPYHPEHNPEGYRTPDEAHAWALRQLELYRRWADEGRIRLVTDRAGLEAHLRAWEEDGVVGAIVLMEGADPIRTPDELNFWADAGVRLVGPAWIGNRYAGGSWYGTGGLTELGRELMAALQDEPRVALDASHLSERSFWEAVERYEGPMLASHSNARRYVDHERHLTDAMIRAIGERGGVIGTVFYNAFLQEGWKRGEPRPGLEAARRHMAHVAGLIGWDRVGIGSDFDGGFGARELPEPLDRPADLRRLGDLLPAGVFPGVLGENWLRWLRSWLP</sequence>
<dbReference type="GO" id="GO:0006508">
    <property type="term" value="P:proteolysis"/>
    <property type="evidence" value="ECO:0007669"/>
    <property type="project" value="InterPro"/>
</dbReference>
<dbReference type="HOGENOM" id="CLU_031404_1_0_0"/>
<accession>E4U982</accession>
<dbReference type="eggNOG" id="COG2355">
    <property type="taxonomic scope" value="Bacteria"/>
</dbReference>
<evidence type="ECO:0000313" key="2">
    <source>
        <dbReference type="Proteomes" id="UP000008722"/>
    </source>
</evidence>
<dbReference type="PANTHER" id="PTHR10443">
    <property type="entry name" value="MICROSOMAL DIPEPTIDASE"/>
    <property type="match status" value="1"/>
</dbReference>
<organism evidence="1 2">
    <name type="scientific">Oceanithermus profundus (strain DSM 14977 / NBRC 100410 / VKM B-2274 / 506)</name>
    <dbReference type="NCBI Taxonomy" id="670487"/>
    <lineage>
        <taxon>Bacteria</taxon>
        <taxon>Thermotogati</taxon>
        <taxon>Deinococcota</taxon>
        <taxon>Deinococci</taxon>
        <taxon>Thermales</taxon>
        <taxon>Thermaceae</taxon>
        <taxon>Oceanithermus</taxon>
    </lineage>
</organism>
<dbReference type="RefSeq" id="WP_013458081.1">
    <property type="nucleotide sequence ID" value="NC_014761.1"/>
</dbReference>
<dbReference type="OrthoDB" id="9804920at2"/>
<dbReference type="Proteomes" id="UP000008722">
    <property type="component" value="Chromosome"/>
</dbReference>
<evidence type="ECO:0000313" key="1">
    <source>
        <dbReference type="EMBL" id="ADR36911.1"/>
    </source>
</evidence>
<reference evidence="2" key="1">
    <citation type="submission" date="2010-11" db="EMBL/GenBank/DDBJ databases">
        <title>The complete sequence of chromosome of Oceanithermus profundus DSM 14977.</title>
        <authorList>
            <consortium name="US DOE Joint Genome Institute (JGI-PGF)"/>
            <person name="Lucas S."/>
            <person name="Copeland A."/>
            <person name="Lapidus A."/>
            <person name="Bruce D."/>
            <person name="Goodwin L."/>
            <person name="Pitluck S."/>
            <person name="Kyrpides N."/>
            <person name="Mavromatis K."/>
            <person name="Pagani I."/>
            <person name="Ivanova N."/>
            <person name="Zhang X."/>
            <person name="Brettin T."/>
            <person name="Detter J.C."/>
            <person name="Tapia R."/>
            <person name="Han C."/>
            <person name="Land M."/>
            <person name="Hauser L."/>
            <person name="Markowitz V."/>
            <person name="Cheng J.-F."/>
            <person name="Hugenholtz P."/>
            <person name="Woyke T."/>
            <person name="Wu D."/>
            <person name="Tindall B."/>
            <person name="Faehnrich R."/>
            <person name="Brambilla E."/>
            <person name="Klenk H.-P."/>
            <person name="Eisen J.A."/>
        </authorList>
    </citation>
    <scope>NUCLEOTIDE SEQUENCE [LARGE SCALE GENOMIC DNA]</scope>
    <source>
        <strain evidence="2">DSM 14977 / NBRC 100410 / VKM B-2274 / 506</strain>
    </source>
</reference>
<dbReference type="SUPFAM" id="SSF51556">
    <property type="entry name" value="Metallo-dependent hydrolases"/>
    <property type="match status" value="1"/>
</dbReference>
<proteinExistence type="predicted"/>
<keyword evidence="2" id="KW-1185">Reference proteome</keyword>
<dbReference type="EMBL" id="CP002361">
    <property type="protein sequence ID" value="ADR36911.1"/>
    <property type="molecule type" value="Genomic_DNA"/>
</dbReference>
<dbReference type="AlphaFoldDB" id="E4U982"/>
<dbReference type="PROSITE" id="PS51365">
    <property type="entry name" value="RENAL_DIPEPTIDASE_2"/>
    <property type="match status" value="1"/>
</dbReference>
<reference evidence="1 2" key="2">
    <citation type="journal article" date="2011" name="Stand. Genomic Sci.">
        <title>Complete genome sequence of Oceanithermus profundus type strain (506).</title>
        <authorList>
            <person name="Pati A."/>
            <person name="Zhang X."/>
            <person name="Lapidus A."/>
            <person name="Nolan M."/>
            <person name="Lucas S."/>
            <person name="Del Rio T.G."/>
            <person name="Tice H."/>
            <person name="Cheng J.F."/>
            <person name="Tapia R."/>
            <person name="Han C."/>
            <person name="Goodwin L."/>
            <person name="Pitluck S."/>
            <person name="Liolios K."/>
            <person name="Pagani I."/>
            <person name="Ivanova N."/>
            <person name="Mavromatis K."/>
            <person name="Chen A."/>
            <person name="Palaniappan K."/>
            <person name="Hauser L."/>
            <person name="Jeffries C.D."/>
            <person name="Brambilla E.M."/>
            <person name="Rohl A."/>
            <person name="Mwirichia R."/>
            <person name="Rohde M."/>
            <person name="Tindall B.J."/>
            <person name="Sikorski J."/>
            <person name="Wirth R."/>
            <person name="Goker M."/>
            <person name="Woyke T."/>
            <person name="Detter J.C."/>
            <person name="Bristow J."/>
            <person name="Eisen J.A."/>
            <person name="Markowitz V."/>
            <person name="Hugenholtz P."/>
            <person name="Kyrpides N.C."/>
            <person name="Klenk H.P."/>
            <person name="Land M."/>
        </authorList>
    </citation>
    <scope>NUCLEOTIDE SEQUENCE [LARGE SCALE GENOMIC DNA]</scope>
    <source>
        <strain evidence="2">DSM 14977 / NBRC 100410 / VKM B-2274 / 506</strain>
    </source>
</reference>
<dbReference type="PANTHER" id="PTHR10443:SF12">
    <property type="entry name" value="DIPEPTIDASE"/>
    <property type="match status" value="1"/>
</dbReference>
<dbReference type="Pfam" id="PF01244">
    <property type="entry name" value="Peptidase_M19"/>
    <property type="match status" value="1"/>
</dbReference>
<dbReference type="InterPro" id="IPR032466">
    <property type="entry name" value="Metal_Hydrolase"/>
</dbReference>
<dbReference type="InterPro" id="IPR008257">
    <property type="entry name" value="Pept_M19"/>
</dbReference>
<dbReference type="STRING" id="670487.Ocepr_1457"/>
<dbReference type="GO" id="GO:0070573">
    <property type="term" value="F:metallodipeptidase activity"/>
    <property type="evidence" value="ECO:0007669"/>
    <property type="project" value="InterPro"/>
</dbReference>
<name>E4U982_OCEP5</name>
<protein>
    <submittedName>
        <fullName evidence="1">Peptidase M19 renal dipeptidase</fullName>
    </submittedName>
</protein>
<gene>
    <name evidence="1" type="ordered locus">Ocepr_1457</name>
</gene>
<dbReference type="Gene3D" id="3.20.20.140">
    <property type="entry name" value="Metal-dependent hydrolases"/>
    <property type="match status" value="1"/>
</dbReference>
<dbReference type="KEGG" id="opr:Ocepr_1457"/>